<sequence>MWVRKTEEDKKCDEQKAAARRKKVIEQPVLWAFIVAILFATLYVFGGLRGALHPPVGPMSLEEAKTQIPLQFIINFLIFFPLFAFITRKGASENDSAMICPDCKHAQHPGKERCDRCGGALEPLKNWRWKDDE</sequence>
<accession>A0A2U8E505</accession>
<gene>
    <name evidence="2" type="ORF">CKA38_10410</name>
</gene>
<name>A0A2U8E505_9BACT</name>
<dbReference type="Proteomes" id="UP000244896">
    <property type="component" value="Chromosome"/>
</dbReference>
<reference evidence="2 3" key="1">
    <citation type="journal article" date="2018" name="Syst. Appl. Microbiol.">
        <title>Ereboglobus luteus gen. nov. sp. nov. from cockroach guts, and new insights into the oxygen relationship of the genera Opitutus and Didymococcus (Verrucomicrobia: Opitutaceae).</title>
        <authorList>
            <person name="Tegtmeier D."/>
            <person name="Belitz A."/>
            <person name="Radek R."/>
            <person name="Heimerl T."/>
            <person name="Brune A."/>
        </authorList>
    </citation>
    <scope>NUCLEOTIDE SEQUENCE [LARGE SCALE GENOMIC DNA]</scope>
    <source>
        <strain evidence="2 3">Ho45</strain>
    </source>
</reference>
<dbReference type="EMBL" id="CP023004">
    <property type="protein sequence ID" value="AWI09602.1"/>
    <property type="molecule type" value="Genomic_DNA"/>
</dbReference>
<proteinExistence type="predicted"/>
<dbReference type="RefSeq" id="WP_108825414.1">
    <property type="nucleotide sequence ID" value="NZ_CP023004.1"/>
</dbReference>
<keyword evidence="1" id="KW-1133">Transmembrane helix</keyword>
<evidence type="ECO:0000313" key="2">
    <source>
        <dbReference type="EMBL" id="AWI09602.1"/>
    </source>
</evidence>
<protein>
    <submittedName>
        <fullName evidence="2">Uncharacterized protein</fullName>
    </submittedName>
</protein>
<feature type="transmembrane region" description="Helical" evidence="1">
    <location>
        <begin position="29"/>
        <end position="48"/>
    </location>
</feature>
<dbReference type="AlphaFoldDB" id="A0A2U8E505"/>
<organism evidence="2 3">
    <name type="scientific">Ereboglobus luteus</name>
    <dbReference type="NCBI Taxonomy" id="1796921"/>
    <lineage>
        <taxon>Bacteria</taxon>
        <taxon>Pseudomonadati</taxon>
        <taxon>Verrucomicrobiota</taxon>
        <taxon>Opitutia</taxon>
        <taxon>Opitutales</taxon>
        <taxon>Opitutaceae</taxon>
        <taxon>Ereboglobus</taxon>
    </lineage>
</organism>
<evidence type="ECO:0000256" key="1">
    <source>
        <dbReference type="SAM" id="Phobius"/>
    </source>
</evidence>
<keyword evidence="1" id="KW-0472">Membrane</keyword>
<evidence type="ECO:0000313" key="3">
    <source>
        <dbReference type="Proteomes" id="UP000244896"/>
    </source>
</evidence>
<feature type="transmembrane region" description="Helical" evidence="1">
    <location>
        <begin position="68"/>
        <end position="86"/>
    </location>
</feature>
<keyword evidence="3" id="KW-1185">Reference proteome</keyword>
<dbReference type="KEGG" id="elut:CKA38_10410"/>
<keyword evidence="1" id="KW-0812">Transmembrane</keyword>